<accession>A0A9X0XC52</accession>
<protein>
    <submittedName>
        <fullName evidence="1">Uncharacterized protein</fullName>
    </submittedName>
</protein>
<organism evidence="1 2">
    <name type="scientific">Aquariibacter lacus</name>
    <dbReference type="NCBI Taxonomy" id="2801332"/>
    <lineage>
        <taxon>Bacteria</taxon>
        <taxon>Pseudomonadati</taxon>
        <taxon>Pseudomonadota</taxon>
        <taxon>Betaproteobacteria</taxon>
        <taxon>Burkholderiales</taxon>
        <taxon>Sphaerotilaceae</taxon>
        <taxon>Aquariibacter</taxon>
    </lineage>
</organism>
<name>A0A9X0XC52_9BURK</name>
<dbReference type="AlphaFoldDB" id="A0A9X0XC52"/>
<keyword evidence="2" id="KW-1185">Reference proteome</keyword>
<gene>
    <name evidence="1" type="ORF">JI742_06480</name>
</gene>
<evidence type="ECO:0000313" key="1">
    <source>
        <dbReference type="EMBL" id="MBL0719532.1"/>
    </source>
</evidence>
<sequence length="415" mass="46368">MSFPPHRPAPIVRAAPPTPEPLILRPLPPRSEGGWWRLRCALIRADAVDPAQVEQEAWLEMPAADQPLDWDPADLEPFAIALVMAAMREGRDLLIDGAVSLRLLAGLEEWVGHWARLRPGRYHRIALRLSTPDCPPPRCPPASPQLAVVAFSGGIDARYSLWRHRHGVVQHRRRRLVAAVIVQGLDLPLNLPEAFATAQAEAQLSLDSLGLPLLPVRTNLRQLTGAGIDEAHGVVLVACLQLLKARAGTALIGSSEPYDDLVPGWGSSPLTDHLLSSDSLHIVHDGAEDDRCDKIRLLARWPDSTVNLRVCFHYELARGRNCLRCEKCLRTIAGFAVQGLPVPASLGGDAAVLSRRVPWFKLRTPAQVVEWRILQRHAARRRPGLRWARWLPCLFLHHALWLRWHRLRALWRSPV</sequence>
<dbReference type="Proteomes" id="UP000643207">
    <property type="component" value="Unassembled WGS sequence"/>
</dbReference>
<proteinExistence type="predicted"/>
<dbReference type="EMBL" id="JAERRA010000001">
    <property type="protein sequence ID" value="MBL0719532.1"/>
    <property type="molecule type" value="Genomic_DNA"/>
</dbReference>
<reference evidence="1 2" key="1">
    <citation type="submission" date="2021-01" db="EMBL/GenBank/DDBJ databases">
        <title>Piscinibacter sp. Jin2 Genome sequencing and assembly.</title>
        <authorList>
            <person name="Kim I."/>
        </authorList>
    </citation>
    <scope>NUCLEOTIDE SEQUENCE [LARGE SCALE GENOMIC DNA]</scope>
    <source>
        <strain evidence="1 2">Jin2</strain>
    </source>
</reference>
<comment type="caution">
    <text evidence="1">The sequence shown here is derived from an EMBL/GenBank/DDBJ whole genome shotgun (WGS) entry which is preliminary data.</text>
</comment>
<evidence type="ECO:0000313" key="2">
    <source>
        <dbReference type="Proteomes" id="UP000643207"/>
    </source>
</evidence>